<dbReference type="Pfam" id="PF10056">
    <property type="entry name" value="DUF2293"/>
    <property type="match status" value="1"/>
</dbReference>
<feature type="region of interest" description="Disordered" evidence="1">
    <location>
        <begin position="189"/>
        <end position="267"/>
    </location>
</feature>
<name>A0AA38VNM1_9PEZI</name>
<feature type="domain" description="DUF2293" evidence="2">
    <location>
        <begin position="100"/>
        <end position="181"/>
    </location>
</feature>
<feature type="compositionally biased region" description="Acidic residues" evidence="1">
    <location>
        <begin position="240"/>
        <end position="267"/>
    </location>
</feature>
<reference evidence="3" key="1">
    <citation type="submission" date="2022-07" db="EMBL/GenBank/DDBJ databases">
        <title>Fungi with potential for degradation of polypropylene.</title>
        <authorList>
            <person name="Gostincar C."/>
        </authorList>
    </citation>
    <scope>NUCLEOTIDE SEQUENCE</scope>
    <source>
        <strain evidence="3">EXF-13287</strain>
    </source>
</reference>
<organism evidence="3 4">
    <name type="scientific">Coniochaeta hoffmannii</name>
    <dbReference type="NCBI Taxonomy" id="91930"/>
    <lineage>
        <taxon>Eukaryota</taxon>
        <taxon>Fungi</taxon>
        <taxon>Dikarya</taxon>
        <taxon>Ascomycota</taxon>
        <taxon>Pezizomycotina</taxon>
        <taxon>Sordariomycetes</taxon>
        <taxon>Sordariomycetidae</taxon>
        <taxon>Coniochaetales</taxon>
        <taxon>Coniochaetaceae</taxon>
        <taxon>Coniochaeta</taxon>
    </lineage>
</organism>
<dbReference type="Proteomes" id="UP001174691">
    <property type="component" value="Unassembled WGS sequence"/>
</dbReference>
<dbReference type="EMBL" id="JANBVN010000018">
    <property type="protein sequence ID" value="KAJ9161827.1"/>
    <property type="molecule type" value="Genomic_DNA"/>
</dbReference>
<dbReference type="PANTHER" id="PTHR38113">
    <property type="match status" value="1"/>
</dbReference>
<evidence type="ECO:0000256" key="1">
    <source>
        <dbReference type="SAM" id="MobiDB-lite"/>
    </source>
</evidence>
<evidence type="ECO:0000313" key="3">
    <source>
        <dbReference type="EMBL" id="KAJ9161827.1"/>
    </source>
</evidence>
<sequence length="267" mass="30279">MPLLGATEPQVRYFSPMPRDYQFVPKGDVYITSNVRRRTHAAGAILYVVVDKHRKPIGLRCPTSIYQEVTAAAQASAESRAAVVRSRDAAVEREFKAEVVRLYPEVPLQDVPKILRRTLEKRSRRVGRTGTLNLEFRVHLAVKAYIRHCCTPYEELLKDGMGREEARKRVVDRLEEVARSWSGTKYRMETLGATASRKRKKPNDRSEVRDRTRKAKGTYHVPRRPAQPGAETSQSKGDVEDASADEASEGDDFSDFDDDSEDSDWAP</sequence>
<evidence type="ECO:0000313" key="4">
    <source>
        <dbReference type="Proteomes" id="UP001174691"/>
    </source>
</evidence>
<feature type="compositionally biased region" description="Basic residues" evidence="1">
    <location>
        <begin position="211"/>
        <end position="223"/>
    </location>
</feature>
<dbReference type="PANTHER" id="PTHR38113:SF2">
    <property type="entry name" value="DUF2293 DOMAIN-CONTAINING PROTEIN"/>
    <property type="match status" value="1"/>
</dbReference>
<proteinExistence type="predicted"/>
<keyword evidence="4" id="KW-1185">Reference proteome</keyword>
<protein>
    <recommendedName>
        <fullName evidence="2">DUF2293 domain-containing protein</fullName>
    </recommendedName>
</protein>
<accession>A0AA38VNM1</accession>
<dbReference type="AlphaFoldDB" id="A0AA38VNM1"/>
<comment type="caution">
    <text evidence="3">The sequence shown here is derived from an EMBL/GenBank/DDBJ whole genome shotgun (WGS) entry which is preliminary data.</text>
</comment>
<dbReference type="InterPro" id="IPR018744">
    <property type="entry name" value="DUF2293"/>
</dbReference>
<evidence type="ECO:0000259" key="2">
    <source>
        <dbReference type="Pfam" id="PF10056"/>
    </source>
</evidence>
<gene>
    <name evidence="3" type="ORF">NKR19_g1848</name>
</gene>